<keyword evidence="10 15" id="KW-0521">NADP</keyword>
<feature type="binding site" evidence="17">
    <location>
        <position position="192"/>
    </location>
    <ligand>
        <name>NADP(+)</name>
        <dbReference type="ChEBI" id="CHEBI:58349"/>
    </ligand>
</feature>
<evidence type="ECO:0000256" key="13">
    <source>
        <dbReference type="ARBA" id="ARBA00049861"/>
    </source>
</evidence>
<dbReference type="EC" id="3.5.4.26" evidence="15"/>
<keyword evidence="9 15" id="KW-0862">Zinc</keyword>
<dbReference type="SUPFAM" id="SSF53927">
    <property type="entry name" value="Cytidine deaminase-like"/>
    <property type="match status" value="1"/>
</dbReference>
<evidence type="ECO:0000259" key="19">
    <source>
        <dbReference type="PROSITE" id="PS51747"/>
    </source>
</evidence>
<dbReference type="InterPro" id="IPR004794">
    <property type="entry name" value="Eubact_RibD"/>
</dbReference>
<dbReference type="Gene3D" id="3.40.140.10">
    <property type="entry name" value="Cytidine Deaminase, domain 2"/>
    <property type="match status" value="1"/>
</dbReference>
<feature type="binding site" evidence="17">
    <location>
        <position position="222"/>
    </location>
    <ligand>
        <name>NADP(+)</name>
        <dbReference type="ChEBI" id="CHEBI:58349"/>
    </ligand>
</feature>
<dbReference type="InterPro" id="IPR002125">
    <property type="entry name" value="CMP_dCMP_dom"/>
</dbReference>
<dbReference type="NCBIfam" id="TIGR00227">
    <property type="entry name" value="ribD_Cterm"/>
    <property type="match status" value="1"/>
</dbReference>
<evidence type="ECO:0000313" key="21">
    <source>
        <dbReference type="Proteomes" id="UP000184529"/>
    </source>
</evidence>
<evidence type="ECO:0000256" key="6">
    <source>
        <dbReference type="ARBA" id="ARBA00022619"/>
    </source>
</evidence>
<evidence type="ECO:0000256" key="10">
    <source>
        <dbReference type="ARBA" id="ARBA00022857"/>
    </source>
</evidence>
<evidence type="ECO:0000256" key="5">
    <source>
        <dbReference type="ARBA" id="ARBA00007417"/>
    </source>
</evidence>
<dbReference type="STRING" id="1121432.SAMN02745219_02869"/>
<dbReference type="PIRSF" id="PIRSF006769">
    <property type="entry name" value="RibD"/>
    <property type="match status" value="1"/>
</dbReference>
<dbReference type="PANTHER" id="PTHR38011">
    <property type="entry name" value="DIHYDROFOLATE REDUCTASE FAMILY PROTEIN (AFU_ORTHOLOGUE AFUA_8G06820)"/>
    <property type="match status" value="1"/>
</dbReference>
<accession>A0A1M6KFI5</accession>
<evidence type="ECO:0000256" key="8">
    <source>
        <dbReference type="ARBA" id="ARBA00022801"/>
    </source>
</evidence>
<keyword evidence="12" id="KW-0511">Multifunctional enzyme</keyword>
<gene>
    <name evidence="20" type="ORF">SAMN02745219_02869</name>
</gene>
<dbReference type="InterPro" id="IPR011549">
    <property type="entry name" value="RibD_C"/>
</dbReference>
<keyword evidence="8 15" id="KW-0378">Hydrolase</keyword>
<feature type="binding site" evidence="18">
    <location>
        <position position="106"/>
    </location>
    <ligand>
        <name>Zn(2+)</name>
        <dbReference type="ChEBI" id="CHEBI:29105"/>
        <note>catalytic</note>
    </ligand>
</feature>
<evidence type="ECO:0000256" key="1">
    <source>
        <dbReference type="ARBA" id="ARBA00002151"/>
    </source>
</evidence>
<dbReference type="Pfam" id="PF00383">
    <property type="entry name" value="dCMP_cyt_deam_1"/>
    <property type="match status" value="1"/>
</dbReference>
<comment type="catalytic activity">
    <reaction evidence="14 15">
        <text>2,5-diamino-6-hydroxy-4-(5-phosphoribosylamino)-pyrimidine + H2O + H(+) = 5-amino-6-(5-phospho-D-ribosylamino)uracil + NH4(+)</text>
        <dbReference type="Rhea" id="RHEA:21868"/>
        <dbReference type="ChEBI" id="CHEBI:15377"/>
        <dbReference type="ChEBI" id="CHEBI:15378"/>
        <dbReference type="ChEBI" id="CHEBI:28938"/>
        <dbReference type="ChEBI" id="CHEBI:58453"/>
        <dbReference type="ChEBI" id="CHEBI:58614"/>
        <dbReference type="EC" id="3.5.4.26"/>
    </reaction>
</comment>
<dbReference type="GO" id="GO:0008703">
    <property type="term" value="F:5-amino-6-(5-phosphoribosylamino)uracil reductase activity"/>
    <property type="evidence" value="ECO:0007669"/>
    <property type="project" value="UniProtKB-EC"/>
</dbReference>
<dbReference type="SUPFAM" id="SSF53597">
    <property type="entry name" value="Dihydrofolate reductase-like"/>
    <property type="match status" value="1"/>
</dbReference>
<comment type="pathway">
    <text evidence="3 15">Cofactor biosynthesis; riboflavin biosynthesis; 5-amino-6-(D-ribitylamino)uracil from GTP: step 3/4.</text>
</comment>
<dbReference type="InterPro" id="IPR002734">
    <property type="entry name" value="RibDG_C"/>
</dbReference>
<dbReference type="InterPro" id="IPR016193">
    <property type="entry name" value="Cytidine_deaminase-like"/>
</dbReference>
<comment type="cofactor">
    <cofactor evidence="15 18">
        <name>Zn(2+)</name>
        <dbReference type="ChEBI" id="CHEBI:29105"/>
    </cofactor>
    <text evidence="15 18">Binds 1 zinc ion.</text>
</comment>
<evidence type="ECO:0000256" key="18">
    <source>
        <dbReference type="PIRSR" id="PIRSR006769-3"/>
    </source>
</evidence>
<keyword evidence="21" id="KW-1185">Reference proteome</keyword>
<comment type="function">
    <text evidence="1 15">Converts 2,5-diamino-6-(ribosylamino)-4(3h)-pyrimidinone 5'-phosphate into 5-amino-6-(ribosylamino)-2,4(1h,3h)-pyrimidinedione 5'-phosphate.</text>
</comment>
<dbReference type="EC" id="1.1.1.193" evidence="15"/>
<dbReference type="PROSITE" id="PS51747">
    <property type="entry name" value="CYT_DCMP_DEAMINASES_2"/>
    <property type="match status" value="1"/>
</dbReference>
<organism evidence="20 21">
    <name type="scientific">Desulfofundulus thermosubterraneus DSM 16057</name>
    <dbReference type="NCBI Taxonomy" id="1121432"/>
    <lineage>
        <taxon>Bacteria</taxon>
        <taxon>Bacillati</taxon>
        <taxon>Bacillota</taxon>
        <taxon>Clostridia</taxon>
        <taxon>Eubacteriales</taxon>
        <taxon>Peptococcaceae</taxon>
        <taxon>Desulfofundulus</taxon>
    </lineage>
</organism>
<keyword evidence="7 15" id="KW-0479">Metal-binding</keyword>
<evidence type="ECO:0000256" key="16">
    <source>
        <dbReference type="PIRSR" id="PIRSR006769-1"/>
    </source>
</evidence>
<reference evidence="21" key="1">
    <citation type="submission" date="2016-11" db="EMBL/GenBank/DDBJ databases">
        <authorList>
            <person name="Varghese N."/>
            <person name="Submissions S."/>
        </authorList>
    </citation>
    <scope>NUCLEOTIDE SEQUENCE [LARGE SCALE GENOMIC DNA]</scope>
    <source>
        <strain evidence="21">DSM 16057</strain>
    </source>
</reference>
<dbReference type="PANTHER" id="PTHR38011:SF7">
    <property type="entry name" value="2,5-DIAMINO-6-RIBOSYLAMINO-4(3H)-PYRIMIDINONE 5'-PHOSPHATE REDUCTASE"/>
    <property type="match status" value="1"/>
</dbReference>
<dbReference type="InterPro" id="IPR016192">
    <property type="entry name" value="APOBEC/CMP_deaminase_Zn-bd"/>
</dbReference>
<evidence type="ECO:0000256" key="2">
    <source>
        <dbReference type="ARBA" id="ARBA00004882"/>
    </source>
</evidence>
<feature type="binding site" evidence="17">
    <location>
        <position position="317"/>
    </location>
    <ligand>
        <name>substrate</name>
    </ligand>
</feature>
<feature type="binding site" evidence="17">
    <location>
        <position position="229"/>
    </location>
    <ligand>
        <name>substrate</name>
    </ligand>
</feature>
<comment type="similarity">
    <text evidence="4 15">In the N-terminal section; belongs to the cytidine and deoxycytidylate deaminase family.</text>
</comment>
<evidence type="ECO:0000256" key="12">
    <source>
        <dbReference type="ARBA" id="ARBA00023268"/>
    </source>
</evidence>
<dbReference type="GO" id="GO:0009231">
    <property type="term" value="P:riboflavin biosynthetic process"/>
    <property type="evidence" value="ECO:0007669"/>
    <property type="project" value="UniProtKB-UniPathway"/>
</dbReference>
<feature type="binding site" evidence="17">
    <location>
        <position position="190"/>
    </location>
    <ligand>
        <name>substrate</name>
    </ligand>
</feature>
<dbReference type="InterPro" id="IPR024072">
    <property type="entry name" value="DHFR-like_dom_sf"/>
</dbReference>
<dbReference type="Pfam" id="PF01872">
    <property type="entry name" value="RibD_C"/>
    <property type="match status" value="1"/>
</dbReference>
<feature type="binding site" evidence="17">
    <location>
        <position position="176"/>
    </location>
    <ligand>
        <name>NADP(+)</name>
        <dbReference type="ChEBI" id="CHEBI:58349"/>
    </ligand>
</feature>
<dbReference type="FunFam" id="3.40.140.10:FF:000025">
    <property type="entry name" value="Riboflavin biosynthesis protein RibD"/>
    <property type="match status" value="1"/>
</dbReference>
<dbReference type="EMBL" id="FQZM01000042">
    <property type="protein sequence ID" value="SHJ57741.1"/>
    <property type="molecule type" value="Genomic_DNA"/>
</dbReference>
<feature type="active site" description="Proton donor" evidence="16">
    <location>
        <position position="74"/>
    </location>
</feature>
<feature type="binding site" evidence="17">
    <location>
        <position position="206"/>
    </location>
    <ligand>
        <name>substrate</name>
    </ligand>
</feature>
<feature type="binding site" evidence="17">
    <location>
        <position position="226"/>
    </location>
    <ligand>
        <name>substrate</name>
    </ligand>
</feature>
<dbReference type="AlphaFoldDB" id="A0A1M6KFI5"/>
<dbReference type="GO" id="GO:0050661">
    <property type="term" value="F:NADP binding"/>
    <property type="evidence" value="ECO:0007669"/>
    <property type="project" value="InterPro"/>
</dbReference>
<evidence type="ECO:0000256" key="7">
    <source>
        <dbReference type="ARBA" id="ARBA00022723"/>
    </source>
</evidence>
<dbReference type="CDD" id="cd01284">
    <property type="entry name" value="Riboflavin_deaminase-reductase"/>
    <property type="match status" value="1"/>
</dbReference>
<keyword evidence="11 15" id="KW-0560">Oxidoreductase</keyword>
<feature type="binding site" evidence="18">
    <location>
        <position position="97"/>
    </location>
    <ligand>
        <name>Zn(2+)</name>
        <dbReference type="ChEBI" id="CHEBI:29105"/>
        <note>catalytic</note>
    </ligand>
</feature>
<feature type="binding site" evidence="18">
    <location>
        <position position="72"/>
    </location>
    <ligand>
        <name>Zn(2+)</name>
        <dbReference type="ChEBI" id="CHEBI:29105"/>
        <note>catalytic</note>
    </ligand>
</feature>
<evidence type="ECO:0000313" key="20">
    <source>
        <dbReference type="EMBL" id="SHJ57741.1"/>
    </source>
</evidence>
<dbReference type="OrthoDB" id="9800865at2"/>
<name>A0A1M6KFI5_9FIRM</name>
<dbReference type="UniPathway" id="UPA00275">
    <property type="reaction ID" value="UER00401"/>
</dbReference>
<dbReference type="Proteomes" id="UP000184529">
    <property type="component" value="Unassembled WGS sequence"/>
</dbReference>
<evidence type="ECO:0000256" key="17">
    <source>
        <dbReference type="PIRSR" id="PIRSR006769-2"/>
    </source>
</evidence>
<evidence type="ECO:0000256" key="4">
    <source>
        <dbReference type="ARBA" id="ARBA00005259"/>
    </source>
</evidence>
<feature type="binding site" evidence="17">
    <location>
        <position position="245"/>
    </location>
    <ligand>
        <name>NADP(+)</name>
        <dbReference type="ChEBI" id="CHEBI:58349"/>
    </ligand>
</feature>
<dbReference type="PROSITE" id="PS00903">
    <property type="entry name" value="CYT_DCMP_DEAMINASES_1"/>
    <property type="match status" value="1"/>
</dbReference>
<evidence type="ECO:0000256" key="14">
    <source>
        <dbReference type="ARBA" id="ARBA00049886"/>
    </source>
</evidence>
<feature type="binding site" evidence="17">
    <location>
        <begin position="319"/>
        <end position="325"/>
    </location>
    <ligand>
        <name>NADP(+)</name>
        <dbReference type="ChEBI" id="CHEBI:58349"/>
    </ligand>
</feature>
<proteinExistence type="inferred from homology"/>
<dbReference type="NCBIfam" id="TIGR00326">
    <property type="entry name" value="eubact_ribD"/>
    <property type="match status" value="1"/>
</dbReference>
<comment type="catalytic activity">
    <reaction evidence="13 15">
        <text>5-amino-6-(5-phospho-D-ribitylamino)uracil + NADP(+) = 5-amino-6-(5-phospho-D-ribosylamino)uracil + NADPH + H(+)</text>
        <dbReference type="Rhea" id="RHEA:17845"/>
        <dbReference type="ChEBI" id="CHEBI:15378"/>
        <dbReference type="ChEBI" id="CHEBI:57783"/>
        <dbReference type="ChEBI" id="CHEBI:58349"/>
        <dbReference type="ChEBI" id="CHEBI:58421"/>
        <dbReference type="ChEBI" id="CHEBI:58453"/>
        <dbReference type="EC" id="1.1.1.193"/>
    </reaction>
</comment>
<comment type="similarity">
    <text evidence="5 15">In the C-terminal section; belongs to the HTP reductase family.</text>
</comment>
<evidence type="ECO:0000256" key="11">
    <source>
        <dbReference type="ARBA" id="ARBA00023002"/>
    </source>
</evidence>
<comment type="pathway">
    <text evidence="2 15">Cofactor biosynthesis; riboflavin biosynthesis; 5-amino-6-(D-ribitylamino)uracil from GTP: step 2/4.</text>
</comment>
<keyword evidence="6 15" id="KW-0686">Riboflavin biosynthesis</keyword>
<sequence>MPISPEGCSPNRGFFYFVLQVRALDRYYMQMALDLARRALGRTSPNPMVGAVLVKDGQVIGRGYHARAGTPHAEIHALNEAGEQAAGATLYVTLEPCCHRGRTGPCTEAILAAGVKRVVAAMTDPNPLVAGRGLERLRQAGVEVTVGVMEEEARRLNEVFVKYITTRSPFVVLKVAMSLDGKIATRTGESRWITGPQARLAVHRLRDRYDAILVGVNTVLKDNPSLTTRIPGEDGKDPVRVIVDSLGRTPPDARVITQQSPAPTIVAVTERAPVQNLRRLEEAGAQVLVVPGSGSRVDLSVLMKELARREITSVLVEGGGEIHASFLESRLVDKVIWFIAPLIIGGRQAPGPVGGEGPARLLEAVRLKDVSFTRYGGDFYVEGYVDGGGEGSCSPD</sequence>
<evidence type="ECO:0000256" key="9">
    <source>
        <dbReference type="ARBA" id="ARBA00022833"/>
    </source>
</evidence>
<dbReference type="Gene3D" id="3.40.430.10">
    <property type="entry name" value="Dihydrofolate Reductase, subunit A"/>
    <property type="match status" value="1"/>
</dbReference>
<protein>
    <recommendedName>
        <fullName evidence="15">Riboflavin biosynthesis protein RibD</fullName>
    </recommendedName>
    <domain>
        <recommendedName>
            <fullName evidence="15">Diaminohydroxyphosphoribosylaminopyrimidine deaminase</fullName>
            <shortName evidence="15">DRAP deaminase</shortName>
            <ecNumber evidence="15">3.5.4.26</ecNumber>
        </recommendedName>
        <alternativeName>
            <fullName evidence="15">Riboflavin-specific deaminase</fullName>
        </alternativeName>
    </domain>
    <domain>
        <recommendedName>
            <fullName evidence="15">5-amino-6-(5-phosphoribosylamino)uracil reductase</fullName>
            <ecNumber evidence="15">1.1.1.193</ecNumber>
        </recommendedName>
        <alternativeName>
            <fullName evidence="15">HTP reductase</fullName>
        </alternativeName>
    </domain>
</protein>
<dbReference type="GO" id="GO:0008835">
    <property type="term" value="F:diaminohydroxyphosphoribosylaminopyrimidine deaminase activity"/>
    <property type="evidence" value="ECO:0007669"/>
    <property type="project" value="UniProtKB-EC"/>
</dbReference>
<feature type="binding site" evidence="17">
    <location>
        <position position="218"/>
    </location>
    <ligand>
        <name>NADP(+)</name>
        <dbReference type="ChEBI" id="CHEBI:58349"/>
    </ligand>
</feature>
<evidence type="ECO:0000256" key="3">
    <source>
        <dbReference type="ARBA" id="ARBA00004910"/>
    </source>
</evidence>
<dbReference type="GO" id="GO:0008270">
    <property type="term" value="F:zinc ion binding"/>
    <property type="evidence" value="ECO:0007669"/>
    <property type="project" value="InterPro"/>
</dbReference>
<dbReference type="InterPro" id="IPR050765">
    <property type="entry name" value="Riboflavin_Biosynth_HTPR"/>
</dbReference>
<feature type="domain" description="CMP/dCMP-type deaminase" evidence="19">
    <location>
        <begin position="23"/>
        <end position="145"/>
    </location>
</feature>
<evidence type="ECO:0000256" key="15">
    <source>
        <dbReference type="PIRNR" id="PIRNR006769"/>
    </source>
</evidence>